<evidence type="ECO:0000256" key="4">
    <source>
        <dbReference type="ARBA" id="ARBA00023136"/>
    </source>
</evidence>
<keyword evidence="2 5" id="KW-0812">Transmembrane</keyword>
<reference evidence="6" key="3">
    <citation type="submission" date="2025-09" db="UniProtKB">
        <authorList>
            <consortium name="Ensembl"/>
        </authorList>
    </citation>
    <scope>IDENTIFICATION</scope>
</reference>
<feature type="transmembrane region" description="Helical" evidence="5">
    <location>
        <begin position="176"/>
        <end position="199"/>
    </location>
</feature>
<reference evidence="6 7" key="1">
    <citation type="journal article" date="2014" name="Nature">
        <title>The genomic substrate for adaptive radiation in African cichlid fish.</title>
        <authorList>
            <person name="Brawand D."/>
            <person name="Wagner C.E."/>
            <person name="Li Y.I."/>
            <person name="Malinsky M."/>
            <person name="Keller I."/>
            <person name="Fan S."/>
            <person name="Simakov O."/>
            <person name="Ng A.Y."/>
            <person name="Lim Z.W."/>
            <person name="Bezault E."/>
            <person name="Turner-Maier J."/>
            <person name="Johnson J."/>
            <person name="Alcazar R."/>
            <person name="Noh H.J."/>
            <person name="Russell P."/>
            <person name="Aken B."/>
            <person name="Alfoldi J."/>
            <person name="Amemiya C."/>
            <person name="Azzouzi N."/>
            <person name="Baroiller J.F."/>
            <person name="Barloy-Hubler F."/>
            <person name="Berlin A."/>
            <person name="Bloomquist R."/>
            <person name="Carleton K.L."/>
            <person name="Conte M.A."/>
            <person name="D'Cotta H."/>
            <person name="Eshel O."/>
            <person name="Gaffney L."/>
            <person name="Galibert F."/>
            <person name="Gante H.F."/>
            <person name="Gnerre S."/>
            <person name="Greuter L."/>
            <person name="Guyon R."/>
            <person name="Haddad N.S."/>
            <person name="Haerty W."/>
            <person name="Harris R.M."/>
            <person name="Hofmann H.A."/>
            <person name="Hourlier T."/>
            <person name="Hulata G."/>
            <person name="Jaffe D.B."/>
            <person name="Lara M."/>
            <person name="Lee A.P."/>
            <person name="MacCallum I."/>
            <person name="Mwaiko S."/>
            <person name="Nikaido M."/>
            <person name="Nishihara H."/>
            <person name="Ozouf-Costaz C."/>
            <person name="Penman D.J."/>
            <person name="Przybylski D."/>
            <person name="Rakotomanga M."/>
            <person name="Renn S.C.P."/>
            <person name="Ribeiro F.J."/>
            <person name="Ron M."/>
            <person name="Salzburger W."/>
            <person name="Sanchez-Pulido L."/>
            <person name="Santos M.E."/>
            <person name="Searle S."/>
            <person name="Sharpe T."/>
            <person name="Swofford R."/>
            <person name="Tan F.J."/>
            <person name="Williams L."/>
            <person name="Young S."/>
            <person name="Yin S."/>
            <person name="Okada N."/>
            <person name="Kocher T.D."/>
            <person name="Miska E.A."/>
            <person name="Lander E.S."/>
            <person name="Venkatesh B."/>
            <person name="Fernald R.D."/>
            <person name="Meyer A."/>
            <person name="Ponting C.P."/>
            <person name="Streelman J.T."/>
            <person name="Lindblad-Toh K."/>
            <person name="Seehausen O."/>
            <person name="Di Palma F."/>
        </authorList>
    </citation>
    <scope>NUCLEOTIDE SEQUENCE</scope>
</reference>
<dbReference type="Pfam" id="PF04103">
    <property type="entry name" value="CD20"/>
    <property type="match status" value="1"/>
</dbReference>
<proteinExistence type="predicted"/>
<evidence type="ECO:0000256" key="1">
    <source>
        <dbReference type="ARBA" id="ARBA00004141"/>
    </source>
</evidence>
<dbReference type="Ensembl" id="ENSMZET00005024255.1">
    <property type="protein sequence ID" value="ENSMZEP00005023483.1"/>
    <property type="gene ID" value="ENSMZEG00005017568.1"/>
</dbReference>
<accession>A0A3P9CMB3</accession>
<protein>
    <submittedName>
        <fullName evidence="6">Uncharacterized protein</fullName>
    </submittedName>
</protein>
<sequence>MSVTVSKADGVTVFTLTSDPDSSWPPLCQILKNLCYSPVCCTVSQRLRSLNRTSQTVLGTLQIMIGLCCWKGTMQVILVIFRDIFLVVHQVICFLFQLILTVTLNVAGVAFAITAIVLYSIHLANIYLWWGSQCDNDYNPYWYRMRTTTAVVPSPEEMIIKERCLEGQAVMLLRSISVVLIVLSVLELCITIGSSILGIKSLRRKDKGKNELTKPLLEEVTAQAVA</sequence>
<evidence type="ECO:0000256" key="2">
    <source>
        <dbReference type="ARBA" id="ARBA00022692"/>
    </source>
</evidence>
<dbReference type="AlphaFoldDB" id="A0A3P9CMB3"/>
<keyword evidence="7" id="KW-1185">Reference proteome</keyword>
<feature type="transmembrane region" description="Helical" evidence="5">
    <location>
        <begin position="56"/>
        <end position="78"/>
    </location>
</feature>
<feature type="transmembrane region" description="Helical" evidence="5">
    <location>
        <begin position="84"/>
        <end position="102"/>
    </location>
</feature>
<keyword evidence="4 5" id="KW-0472">Membrane</keyword>
<dbReference type="GeneTree" id="ENSGT00510000051675"/>
<dbReference type="STRING" id="106582.ENSMZEP00005023483"/>
<evidence type="ECO:0000256" key="5">
    <source>
        <dbReference type="SAM" id="Phobius"/>
    </source>
</evidence>
<dbReference type="Proteomes" id="UP000265160">
    <property type="component" value="LG11"/>
</dbReference>
<reference evidence="6" key="2">
    <citation type="submission" date="2025-08" db="UniProtKB">
        <authorList>
            <consortium name="Ensembl"/>
        </authorList>
    </citation>
    <scope>IDENTIFICATION</scope>
</reference>
<evidence type="ECO:0000313" key="7">
    <source>
        <dbReference type="Proteomes" id="UP000265160"/>
    </source>
</evidence>
<name>A0A3P9CMB3_9CICH</name>
<keyword evidence="3 5" id="KW-1133">Transmembrane helix</keyword>
<comment type="subcellular location">
    <subcellularLocation>
        <location evidence="1">Membrane</location>
        <topology evidence="1">Multi-pass membrane protein</topology>
    </subcellularLocation>
</comment>
<organism evidence="6 7">
    <name type="scientific">Maylandia zebra</name>
    <name type="common">zebra mbuna</name>
    <dbReference type="NCBI Taxonomy" id="106582"/>
    <lineage>
        <taxon>Eukaryota</taxon>
        <taxon>Metazoa</taxon>
        <taxon>Chordata</taxon>
        <taxon>Craniata</taxon>
        <taxon>Vertebrata</taxon>
        <taxon>Euteleostomi</taxon>
        <taxon>Actinopterygii</taxon>
        <taxon>Neopterygii</taxon>
        <taxon>Teleostei</taxon>
        <taxon>Neoteleostei</taxon>
        <taxon>Acanthomorphata</taxon>
        <taxon>Ovalentaria</taxon>
        <taxon>Cichlomorphae</taxon>
        <taxon>Cichliformes</taxon>
        <taxon>Cichlidae</taxon>
        <taxon>African cichlids</taxon>
        <taxon>Pseudocrenilabrinae</taxon>
        <taxon>Haplochromini</taxon>
        <taxon>Maylandia</taxon>
        <taxon>Maylandia zebra complex</taxon>
    </lineage>
</organism>
<feature type="transmembrane region" description="Helical" evidence="5">
    <location>
        <begin position="109"/>
        <end position="130"/>
    </location>
</feature>
<dbReference type="GO" id="GO:0016020">
    <property type="term" value="C:membrane"/>
    <property type="evidence" value="ECO:0007669"/>
    <property type="project" value="UniProtKB-SubCell"/>
</dbReference>
<evidence type="ECO:0000313" key="6">
    <source>
        <dbReference type="Ensembl" id="ENSMZEP00005023483.1"/>
    </source>
</evidence>
<evidence type="ECO:0000256" key="3">
    <source>
        <dbReference type="ARBA" id="ARBA00022989"/>
    </source>
</evidence>
<dbReference type="InterPro" id="IPR007237">
    <property type="entry name" value="CD20-like"/>
</dbReference>